<gene>
    <name evidence="1" type="ORF">UFOVP127_148</name>
    <name evidence="2" type="ORF">UFOVP276_11</name>
</gene>
<sequence>MGLFNWHKHTWMITGKGAFHNKGVPSTFTEFVILYKCITCPKQKAERVSSQNTVAIDPKWASNILKVC</sequence>
<dbReference type="EMBL" id="LR796249">
    <property type="protein sequence ID" value="CAB4131549.1"/>
    <property type="molecule type" value="Genomic_DNA"/>
</dbReference>
<dbReference type="EMBL" id="LR796294">
    <property type="protein sequence ID" value="CAB4134782.1"/>
    <property type="molecule type" value="Genomic_DNA"/>
</dbReference>
<name>A0A6J5LIT1_9CAUD</name>
<proteinExistence type="predicted"/>
<reference evidence="1" key="1">
    <citation type="submission" date="2020-04" db="EMBL/GenBank/DDBJ databases">
        <authorList>
            <person name="Chiriac C."/>
            <person name="Salcher M."/>
            <person name="Ghai R."/>
            <person name="Kavagutti S V."/>
        </authorList>
    </citation>
    <scope>NUCLEOTIDE SEQUENCE</scope>
</reference>
<evidence type="ECO:0000313" key="2">
    <source>
        <dbReference type="EMBL" id="CAB4134782.1"/>
    </source>
</evidence>
<evidence type="ECO:0000313" key="1">
    <source>
        <dbReference type="EMBL" id="CAB4131549.1"/>
    </source>
</evidence>
<accession>A0A6J5LIT1</accession>
<protein>
    <submittedName>
        <fullName evidence="1">Uncharacterized protein</fullName>
    </submittedName>
</protein>
<organism evidence="1">
    <name type="scientific">uncultured Caudovirales phage</name>
    <dbReference type="NCBI Taxonomy" id="2100421"/>
    <lineage>
        <taxon>Viruses</taxon>
        <taxon>Duplodnaviria</taxon>
        <taxon>Heunggongvirae</taxon>
        <taxon>Uroviricota</taxon>
        <taxon>Caudoviricetes</taxon>
        <taxon>Peduoviridae</taxon>
        <taxon>Maltschvirus</taxon>
        <taxon>Maltschvirus maltsch</taxon>
    </lineage>
</organism>